<name>A0A0B7AYB0_9EUPU</name>
<dbReference type="PROSITE" id="PS51257">
    <property type="entry name" value="PROKAR_LIPOPROTEIN"/>
    <property type="match status" value="1"/>
</dbReference>
<feature type="transmembrane region" description="Helical" evidence="1">
    <location>
        <begin position="24"/>
        <end position="57"/>
    </location>
</feature>
<keyword evidence="1" id="KW-0472">Membrane</keyword>
<keyword evidence="1" id="KW-0812">Transmembrane</keyword>
<dbReference type="EMBL" id="HACG01038177">
    <property type="protein sequence ID" value="CEK85042.1"/>
    <property type="molecule type" value="Transcribed_RNA"/>
</dbReference>
<protein>
    <submittedName>
        <fullName evidence="4">Uncharacterized protein</fullName>
    </submittedName>
</protein>
<dbReference type="EMBL" id="HACG01038172">
    <property type="protein sequence ID" value="CEK85037.1"/>
    <property type="molecule type" value="Transcribed_RNA"/>
</dbReference>
<evidence type="ECO:0000313" key="2">
    <source>
        <dbReference type="EMBL" id="CEK85037.1"/>
    </source>
</evidence>
<gene>
    <name evidence="4" type="primary">ORF145972</name>
    <name evidence="2" type="synonym">ORF145893</name>
    <name evidence="3" type="synonym">ORF145940</name>
</gene>
<dbReference type="EMBL" id="HACG01038181">
    <property type="protein sequence ID" value="CEK85046.1"/>
    <property type="molecule type" value="Transcribed_RNA"/>
</dbReference>
<evidence type="ECO:0000313" key="4">
    <source>
        <dbReference type="EMBL" id="CEK85046.1"/>
    </source>
</evidence>
<evidence type="ECO:0000313" key="3">
    <source>
        <dbReference type="EMBL" id="CEK85042.1"/>
    </source>
</evidence>
<keyword evidence="1" id="KW-1133">Transmembrane helix</keyword>
<evidence type="ECO:0000256" key="1">
    <source>
        <dbReference type="SAM" id="Phobius"/>
    </source>
</evidence>
<dbReference type="AlphaFoldDB" id="A0A0B7AYB0"/>
<reference evidence="4" key="1">
    <citation type="submission" date="2014-12" db="EMBL/GenBank/DDBJ databases">
        <title>Insight into the proteome of Arion vulgaris.</title>
        <authorList>
            <person name="Aradska J."/>
            <person name="Bulat T."/>
            <person name="Smidak R."/>
            <person name="Sarate P."/>
            <person name="Gangsoo J."/>
            <person name="Sialana F."/>
            <person name="Bilban M."/>
            <person name="Lubec G."/>
        </authorList>
    </citation>
    <scope>NUCLEOTIDE SEQUENCE</scope>
    <source>
        <tissue evidence="4">Skin</tissue>
    </source>
</reference>
<proteinExistence type="predicted"/>
<organism evidence="4">
    <name type="scientific">Arion vulgaris</name>
    <dbReference type="NCBI Taxonomy" id="1028688"/>
    <lineage>
        <taxon>Eukaryota</taxon>
        <taxon>Metazoa</taxon>
        <taxon>Spiralia</taxon>
        <taxon>Lophotrochozoa</taxon>
        <taxon>Mollusca</taxon>
        <taxon>Gastropoda</taxon>
        <taxon>Heterobranchia</taxon>
        <taxon>Euthyneura</taxon>
        <taxon>Panpulmonata</taxon>
        <taxon>Eupulmonata</taxon>
        <taxon>Stylommatophora</taxon>
        <taxon>Helicina</taxon>
        <taxon>Arionoidea</taxon>
        <taxon>Arionidae</taxon>
        <taxon>Arion</taxon>
    </lineage>
</organism>
<sequence length="86" mass="9800">MCVSIRGQFFIDNMWRLDICNQLYSFLSTISLCACIVCNSVIFLYVRAVCVYGLLVLRIYGHIARGLLTLVWGERWAGVVIEAVIH</sequence>
<accession>A0A0B7AYB0</accession>